<dbReference type="InterPro" id="IPR050706">
    <property type="entry name" value="Cyclic-di-GMP_PDE-like"/>
</dbReference>
<keyword evidence="5" id="KW-1185">Reference proteome</keyword>
<dbReference type="InterPro" id="IPR001633">
    <property type="entry name" value="EAL_dom"/>
</dbReference>
<dbReference type="Pfam" id="PF00563">
    <property type="entry name" value="EAL"/>
    <property type="match status" value="1"/>
</dbReference>
<comment type="cofactor">
    <cofactor evidence="1">
        <name>Mg(2+)</name>
        <dbReference type="ChEBI" id="CHEBI:18420"/>
    </cofactor>
</comment>
<dbReference type="EMBL" id="CP035467">
    <property type="protein sequence ID" value="QCW83611.1"/>
    <property type="molecule type" value="Genomic_DNA"/>
</dbReference>
<evidence type="ECO:0000259" key="2">
    <source>
        <dbReference type="PROSITE" id="PS50883"/>
    </source>
</evidence>
<dbReference type="PANTHER" id="PTHR33121:SF71">
    <property type="entry name" value="OXYGEN SENSOR PROTEIN DOSP"/>
    <property type="match status" value="1"/>
</dbReference>
<dbReference type="PANTHER" id="PTHR33121">
    <property type="entry name" value="CYCLIC DI-GMP PHOSPHODIESTERASE PDEF"/>
    <property type="match status" value="1"/>
</dbReference>
<dbReference type="FunFam" id="3.30.70.270:FF:000001">
    <property type="entry name" value="Diguanylate cyclase domain protein"/>
    <property type="match status" value="1"/>
</dbReference>
<dbReference type="PROSITE" id="PS50883">
    <property type="entry name" value="EAL"/>
    <property type="match status" value="1"/>
</dbReference>
<protein>
    <submittedName>
        <fullName evidence="4">Bifunctional diguanylate cyclase/phosphodiesterase</fullName>
    </submittedName>
</protein>
<gene>
    <name evidence="4" type="ORF">EQU24_16220</name>
</gene>
<dbReference type="KEGG" id="mbur:EQU24_16220"/>
<sequence>MRHDSGKGAPAYPDHIEDLRVRLMNQLFSLLESQTRTRSFASSISALVRRVHGEILENFEQVLARIDDPVTVGMFRKAITDCQSLDMAFEKLVDERQRQWYKNGKYLKSVVDELGETTSYLASVLVEKGLLERQSQVLENIIFSHEKVSQWKEFVQEILIGFHEIFPFNFFFIAFAEEHGLSLYFYYMGNYSDAAKQEVRGRLAKDMLSQLGLPENALLDIEEYEIPCEFNLIDVCDIKMITVPVPDQAYGLDGLLGIAYASVNTLTAQEQAIVRSLLSVMVMVVGSSKVLSRTLSELEYYSIHDPLTGIHNRRYFNDMLEYEIGRSERHKHQFSVLLLDLDDFKDINDSYGHPLGDEVLKIIAESITSHMRKGDIATRMGGDEFAIILPETSPEGAKVAAESIRANLQSIAFKTPTGKGFHITTSVGIISYPRDMQTVEDLMSGVDVALYKAKGLGKNEVCEFDAAAHLTQIMRDSRSFVEDLRLALREERIQPYFQPIVDCKTGEVFAYESVARLIETDGKITAAGQFIETIEKYGLGRELDRIMVRKVVEANKAIMQTQGRPKRLFINLSAQEIQGRGILGYAEELCAQLEVPPSSIVFEILERDAIGDITHMGKFLTNLRKKGFAFALDDFGSGYNSFHYLRELRFEYVKIDGAFVRNIVNSKIDRALVRNLSNLCQELDILTIGEFVESEEIFDLLKSMGINFGQGFHIGLPLDSLPDSKI</sequence>
<proteinExistence type="predicted"/>
<dbReference type="SMART" id="SM00267">
    <property type="entry name" value="GGDEF"/>
    <property type="match status" value="1"/>
</dbReference>
<dbReference type="InterPro" id="IPR035919">
    <property type="entry name" value="EAL_sf"/>
</dbReference>
<dbReference type="AlphaFoldDB" id="A0A4P9UT73"/>
<dbReference type="STRING" id="675511.GCA_000341735_04207"/>
<dbReference type="PROSITE" id="PS50887">
    <property type="entry name" value="GGDEF"/>
    <property type="match status" value="1"/>
</dbReference>
<feature type="domain" description="GGDEF" evidence="3">
    <location>
        <begin position="332"/>
        <end position="466"/>
    </location>
</feature>
<dbReference type="NCBIfam" id="TIGR00254">
    <property type="entry name" value="GGDEF"/>
    <property type="match status" value="1"/>
</dbReference>
<feature type="domain" description="EAL" evidence="2">
    <location>
        <begin position="477"/>
        <end position="726"/>
    </location>
</feature>
<dbReference type="Proteomes" id="UP000305881">
    <property type="component" value="Chromosome"/>
</dbReference>
<dbReference type="SUPFAM" id="SSF55073">
    <property type="entry name" value="Nucleotide cyclase"/>
    <property type="match status" value="1"/>
</dbReference>
<evidence type="ECO:0000313" key="4">
    <source>
        <dbReference type="EMBL" id="QCW83611.1"/>
    </source>
</evidence>
<dbReference type="SMART" id="SM00052">
    <property type="entry name" value="EAL"/>
    <property type="match status" value="1"/>
</dbReference>
<dbReference type="CDD" id="cd01948">
    <property type="entry name" value="EAL"/>
    <property type="match status" value="1"/>
</dbReference>
<dbReference type="CDD" id="cd01949">
    <property type="entry name" value="GGDEF"/>
    <property type="match status" value="1"/>
</dbReference>
<evidence type="ECO:0000313" key="5">
    <source>
        <dbReference type="Proteomes" id="UP000305881"/>
    </source>
</evidence>
<evidence type="ECO:0000259" key="3">
    <source>
        <dbReference type="PROSITE" id="PS50887"/>
    </source>
</evidence>
<dbReference type="Pfam" id="PF00990">
    <property type="entry name" value="GGDEF"/>
    <property type="match status" value="1"/>
</dbReference>
<dbReference type="SUPFAM" id="SSF141868">
    <property type="entry name" value="EAL domain-like"/>
    <property type="match status" value="1"/>
</dbReference>
<dbReference type="Gene3D" id="3.20.20.450">
    <property type="entry name" value="EAL domain"/>
    <property type="match status" value="1"/>
</dbReference>
<dbReference type="InterPro" id="IPR000160">
    <property type="entry name" value="GGDEF_dom"/>
</dbReference>
<dbReference type="InterPro" id="IPR029787">
    <property type="entry name" value="Nucleotide_cyclase"/>
</dbReference>
<dbReference type="OrthoDB" id="9816034at2"/>
<reference evidence="5" key="1">
    <citation type="journal article" date="2019" name="J. Bacteriol.">
        <title>A Mutagenic Screen Identifies a TonB-Dependent Receptor Required for the Lanthanide Metal Switch in the Type I Methanotroph 'Methylotuvimicrobium buryatense' 5GB1C.</title>
        <authorList>
            <person name="Groom J.D."/>
            <person name="Ford S.M."/>
            <person name="Pesesky M.W."/>
            <person name="Lidstrom M.E."/>
        </authorList>
    </citation>
    <scope>NUCLEOTIDE SEQUENCE [LARGE SCALE GENOMIC DNA]</scope>
    <source>
        <strain evidence="5">5GB1C</strain>
    </source>
</reference>
<organism evidence="4 5">
    <name type="scientific">Methylotuvimicrobium buryatense</name>
    <name type="common">Methylomicrobium buryatense</name>
    <dbReference type="NCBI Taxonomy" id="95641"/>
    <lineage>
        <taxon>Bacteria</taxon>
        <taxon>Pseudomonadati</taxon>
        <taxon>Pseudomonadota</taxon>
        <taxon>Gammaproteobacteria</taxon>
        <taxon>Methylococcales</taxon>
        <taxon>Methylococcaceae</taxon>
        <taxon>Methylotuvimicrobium</taxon>
    </lineage>
</organism>
<name>A0A4P9UT73_METBY</name>
<dbReference type="Gene3D" id="3.30.70.270">
    <property type="match status" value="1"/>
</dbReference>
<dbReference type="InterPro" id="IPR043128">
    <property type="entry name" value="Rev_trsase/Diguanyl_cyclase"/>
</dbReference>
<evidence type="ECO:0000256" key="1">
    <source>
        <dbReference type="ARBA" id="ARBA00001946"/>
    </source>
</evidence>
<dbReference type="GO" id="GO:0071111">
    <property type="term" value="F:cyclic-guanylate-specific phosphodiesterase activity"/>
    <property type="evidence" value="ECO:0007669"/>
    <property type="project" value="InterPro"/>
</dbReference>
<accession>A0A4P9UT73</accession>
<dbReference type="RefSeq" id="WP_017842580.1">
    <property type="nucleotide sequence ID" value="NZ_CP035467.1"/>
</dbReference>